<sequence length="120" mass="12706">MPAIKDPVMDAQVQGLNELLRECLVFTEGGRGEDQHLSPPLASICGSSLAPWLAITDAEPSSRPALDASAALLQINHSRGTRTPVTTPGTPQRALRSVYQRCRSRASAGSSSLEPSHCVS</sequence>
<feature type="compositionally biased region" description="Low complexity" evidence="1">
    <location>
        <begin position="81"/>
        <end position="91"/>
    </location>
</feature>
<comment type="caution">
    <text evidence="2">The sequence shown here is derived from an EMBL/GenBank/DDBJ whole genome shotgun (WGS) entry which is preliminary data.</text>
</comment>
<evidence type="ECO:0000313" key="3">
    <source>
        <dbReference type="Proteomes" id="UP001221898"/>
    </source>
</evidence>
<organism evidence="2 3">
    <name type="scientific">Aldrovandia affinis</name>
    <dbReference type="NCBI Taxonomy" id="143900"/>
    <lineage>
        <taxon>Eukaryota</taxon>
        <taxon>Metazoa</taxon>
        <taxon>Chordata</taxon>
        <taxon>Craniata</taxon>
        <taxon>Vertebrata</taxon>
        <taxon>Euteleostomi</taxon>
        <taxon>Actinopterygii</taxon>
        <taxon>Neopterygii</taxon>
        <taxon>Teleostei</taxon>
        <taxon>Notacanthiformes</taxon>
        <taxon>Halosauridae</taxon>
        <taxon>Aldrovandia</taxon>
    </lineage>
</organism>
<keyword evidence="3" id="KW-1185">Reference proteome</keyword>
<gene>
    <name evidence="2" type="ORF">AAFF_G00310060</name>
</gene>
<dbReference type="Proteomes" id="UP001221898">
    <property type="component" value="Unassembled WGS sequence"/>
</dbReference>
<protein>
    <submittedName>
        <fullName evidence="2">Uncharacterized protein</fullName>
    </submittedName>
</protein>
<feature type="region of interest" description="Disordered" evidence="1">
    <location>
        <begin position="76"/>
        <end position="98"/>
    </location>
</feature>
<evidence type="ECO:0000256" key="1">
    <source>
        <dbReference type="SAM" id="MobiDB-lite"/>
    </source>
</evidence>
<evidence type="ECO:0000313" key="2">
    <source>
        <dbReference type="EMBL" id="KAJ8406118.1"/>
    </source>
</evidence>
<reference evidence="2" key="1">
    <citation type="journal article" date="2023" name="Science">
        <title>Genome structures resolve the early diversification of teleost fishes.</title>
        <authorList>
            <person name="Parey E."/>
            <person name="Louis A."/>
            <person name="Montfort J."/>
            <person name="Bouchez O."/>
            <person name="Roques C."/>
            <person name="Iampietro C."/>
            <person name="Lluch J."/>
            <person name="Castinel A."/>
            <person name="Donnadieu C."/>
            <person name="Desvignes T."/>
            <person name="Floi Bucao C."/>
            <person name="Jouanno E."/>
            <person name="Wen M."/>
            <person name="Mejri S."/>
            <person name="Dirks R."/>
            <person name="Jansen H."/>
            <person name="Henkel C."/>
            <person name="Chen W.J."/>
            <person name="Zahm M."/>
            <person name="Cabau C."/>
            <person name="Klopp C."/>
            <person name="Thompson A.W."/>
            <person name="Robinson-Rechavi M."/>
            <person name="Braasch I."/>
            <person name="Lecointre G."/>
            <person name="Bobe J."/>
            <person name="Postlethwait J.H."/>
            <person name="Berthelot C."/>
            <person name="Roest Crollius H."/>
            <person name="Guiguen Y."/>
        </authorList>
    </citation>
    <scope>NUCLEOTIDE SEQUENCE</scope>
    <source>
        <strain evidence="2">NC1722</strain>
    </source>
</reference>
<accession>A0AAD7SPB3</accession>
<dbReference type="EMBL" id="JAINUG010000045">
    <property type="protein sequence ID" value="KAJ8406118.1"/>
    <property type="molecule type" value="Genomic_DNA"/>
</dbReference>
<name>A0AAD7SPB3_9TELE</name>
<proteinExistence type="predicted"/>
<dbReference type="AlphaFoldDB" id="A0AAD7SPB3"/>